<dbReference type="RefSeq" id="WP_090606535.1">
    <property type="nucleotide sequence ID" value="NZ_FNZR01000006.1"/>
</dbReference>
<dbReference type="Pfam" id="PF22539">
    <property type="entry name" value="DUF7004"/>
    <property type="match status" value="1"/>
</dbReference>
<name>A0A1H7QN87_9SPHI</name>
<dbReference type="AlphaFoldDB" id="A0A1H7QN87"/>
<dbReference type="Proteomes" id="UP000198916">
    <property type="component" value="Unassembled WGS sequence"/>
</dbReference>
<dbReference type="InterPro" id="IPR054273">
    <property type="entry name" value="DUF7004"/>
</dbReference>
<organism evidence="1 2">
    <name type="scientific">Parapedobacter koreensis</name>
    <dbReference type="NCBI Taxonomy" id="332977"/>
    <lineage>
        <taxon>Bacteria</taxon>
        <taxon>Pseudomonadati</taxon>
        <taxon>Bacteroidota</taxon>
        <taxon>Sphingobacteriia</taxon>
        <taxon>Sphingobacteriales</taxon>
        <taxon>Sphingobacteriaceae</taxon>
        <taxon>Parapedobacter</taxon>
    </lineage>
</organism>
<reference evidence="2" key="1">
    <citation type="submission" date="2016-10" db="EMBL/GenBank/DDBJ databases">
        <authorList>
            <person name="Varghese N."/>
            <person name="Submissions S."/>
        </authorList>
    </citation>
    <scope>NUCLEOTIDE SEQUENCE [LARGE SCALE GENOMIC DNA]</scope>
    <source>
        <strain evidence="2">Jip14</strain>
    </source>
</reference>
<evidence type="ECO:0000313" key="1">
    <source>
        <dbReference type="EMBL" id="SEL49218.1"/>
    </source>
</evidence>
<proteinExistence type="predicted"/>
<gene>
    <name evidence="1" type="ORF">SAMN05421740_10612</name>
</gene>
<protein>
    <submittedName>
        <fullName evidence="1">Uncharacterized protein</fullName>
    </submittedName>
</protein>
<sequence>MAEVINIINGKHVVEFGKGKFDEWCVFLTREKGTRYAPKDKDYFSILLAWAHRYGVDRIYNDFVSVYNCTTNQVDTTCLALIKKLAADYGEHDSEEVEIWFSVLYGGMIAEENKANSKLGKRIKRLGIYQLLYEGYEPAAAADFSKGKQAAALDILMRRRGF</sequence>
<dbReference type="OrthoDB" id="6402658at2"/>
<keyword evidence="2" id="KW-1185">Reference proteome</keyword>
<accession>A0A1H7QN87</accession>
<evidence type="ECO:0000313" key="2">
    <source>
        <dbReference type="Proteomes" id="UP000198916"/>
    </source>
</evidence>
<dbReference type="STRING" id="332977.SAMN05421740_10612"/>
<dbReference type="EMBL" id="FNZR01000006">
    <property type="protein sequence ID" value="SEL49218.1"/>
    <property type="molecule type" value="Genomic_DNA"/>
</dbReference>